<dbReference type="OrthoDB" id="10021397at2759"/>
<evidence type="ECO:0000256" key="2">
    <source>
        <dbReference type="ARBA" id="ARBA00007520"/>
    </source>
</evidence>
<accession>A0A6A5WBZ2</accession>
<dbReference type="InterPro" id="IPR036259">
    <property type="entry name" value="MFS_trans_sf"/>
</dbReference>
<sequence length="547" mass="58424">MAALQDKDETKESSLADSEEPEPPARPDYLHGWKWALCIAAIVSSTFLYALDGTIIAVLQPQLIEEFGHIEDLAWLSVAFLLCATATNMGWGQFYGNFNAKWLYLFHIFIFEVGSAICGAAPSMNVLILGRVIAGIGGAGQYIGCMTIISTTTTMSERPVYISLTGFGWGLGTVLGPVIGGAFAQSPAGWRWSFYINLLIGAVYAPAWFFLIPNDRDPRSGTSLRARAAEIDYAGIVLQSASLVSLFLALNLGGITLPWDSGRIIAMFVVAGVLAIALGVQQVFNLLTTKTRRLLPVQFFKDRTVSILLACTAAASALINIPTFMIPLFFQLTRGDGPLDAGVRLLPFIVCMIVFFIVNGAFMSKLGYYQPWFLVGGIIVIVAASLMAFTVDQYTSISRVYGFTLLIGAGTGMFAQAGFAIAQAVVPVDKIAPAIGIIGLAQFFGTTLFLALANSILLNDSQSKIQSILPHLSVNEIHQAILGTRSDIVKSLDPDLQSRVLAAIVGAIGKTYILVLVGGAIAAILSLAMRREKLFQGGASAPVAAMG</sequence>
<feature type="transmembrane region" description="Helical" evidence="8">
    <location>
        <begin position="401"/>
        <end position="422"/>
    </location>
</feature>
<feature type="transmembrane region" description="Helical" evidence="8">
    <location>
        <begin position="369"/>
        <end position="389"/>
    </location>
</feature>
<feature type="transmembrane region" description="Helical" evidence="8">
    <location>
        <begin position="161"/>
        <end position="180"/>
    </location>
</feature>
<dbReference type="GO" id="GO:0022857">
    <property type="term" value="F:transmembrane transporter activity"/>
    <property type="evidence" value="ECO:0007669"/>
    <property type="project" value="InterPro"/>
</dbReference>
<evidence type="ECO:0000256" key="1">
    <source>
        <dbReference type="ARBA" id="ARBA00004141"/>
    </source>
</evidence>
<protein>
    <submittedName>
        <fullName evidence="10">Putative HC-toxin efflux carrier</fullName>
    </submittedName>
</protein>
<dbReference type="Pfam" id="PF07690">
    <property type="entry name" value="MFS_1"/>
    <property type="match status" value="1"/>
</dbReference>
<dbReference type="PANTHER" id="PTHR23501:SF12">
    <property type="entry name" value="MAJOR FACILITATOR SUPERFAMILY (MFS) PROFILE DOMAIN-CONTAINING PROTEIN-RELATED"/>
    <property type="match status" value="1"/>
</dbReference>
<dbReference type="InterPro" id="IPR020846">
    <property type="entry name" value="MFS_dom"/>
</dbReference>
<dbReference type="PROSITE" id="PS50850">
    <property type="entry name" value="MFS"/>
    <property type="match status" value="1"/>
</dbReference>
<feature type="transmembrane region" description="Helical" evidence="8">
    <location>
        <begin position="434"/>
        <end position="457"/>
    </location>
</feature>
<name>A0A6A5WBZ2_9PLEO</name>
<dbReference type="EMBL" id="ML977597">
    <property type="protein sequence ID" value="KAF1999192.1"/>
    <property type="molecule type" value="Genomic_DNA"/>
</dbReference>
<keyword evidence="6 8" id="KW-0472">Membrane</keyword>
<feature type="transmembrane region" description="Helical" evidence="8">
    <location>
        <begin position="500"/>
        <end position="525"/>
    </location>
</feature>
<feature type="compositionally biased region" description="Basic and acidic residues" evidence="7">
    <location>
        <begin position="1"/>
        <end position="14"/>
    </location>
</feature>
<feature type="transmembrane region" description="Helical" evidence="8">
    <location>
        <begin position="307"/>
        <end position="330"/>
    </location>
</feature>
<feature type="domain" description="Major facilitator superfamily (MFS) profile" evidence="9">
    <location>
        <begin position="38"/>
        <end position="534"/>
    </location>
</feature>
<dbReference type="InterPro" id="IPR011701">
    <property type="entry name" value="MFS"/>
</dbReference>
<feature type="region of interest" description="Disordered" evidence="7">
    <location>
        <begin position="1"/>
        <end position="25"/>
    </location>
</feature>
<feature type="transmembrane region" description="Helical" evidence="8">
    <location>
        <begin position="73"/>
        <end position="91"/>
    </location>
</feature>
<keyword evidence="11" id="KW-1185">Reference proteome</keyword>
<feature type="transmembrane region" description="Helical" evidence="8">
    <location>
        <begin position="128"/>
        <end position="149"/>
    </location>
</feature>
<evidence type="ECO:0000259" key="9">
    <source>
        <dbReference type="PROSITE" id="PS50850"/>
    </source>
</evidence>
<dbReference type="Gene3D" id="1.20.1250.20">
    <property type="entry name" value="MFS general substrate transporter like domains"/>
    <property type="match status" value="1"/>
</dbReference>
<evidence type="ECO:0000256" key="4">
    <source>
        <dbReference type="ARBA" id="ARBA00022692"/>
    </source>
</evidence>
<comment type="subcellular location">
    <subcellularLocation>
        <location evidence="1">Membrane</location>
        <topology evidence="1">Multi-pass membrane protein</topology>
    </subcellularLocation>
</comment>
<dbReference type="SUPFAM" id="SSF103473">
    <property type="entry name" value="MFS general substrate transporter"/>
    <property type="match status" value="1"/>
</dbReference>
<dbReference type="GO" id="GO:0005886">
    <property type="term" value="C:plasma membrane"/>
    <property type="evidence" value="ECO:0007669"/>
    <property type="project" value="TreeGrafter"/>
</dbReference>
<reference evidence="10" key="1">
    <citation type="journal article" date="2020" name="Stud. Mycol.">
        <title>101 Dothideomycetes genomes: a test case for predicting lifestyles and emergence of pathogens.</title>
        <authorList>
            <person name="Haridas S."/>
            <person name="Albert R."/>
            <person name="Binder M."/>
            <person name="Bloem J."/>
            <person name="Labutti K."/>
            <person name="Salamov A."/>
            <person name="Andreopoulos B."/>
            <person name="Baker S."/>
            <person name="Barry K."/>
            <person name="Bills G."/>
            <person name="Bluhm B."/>
            <person name="Cannon C."/>
            <person name="Castanera R."/>
            <person name="Culley D."/>
            <person name="Daum C."/>
            <person name="Ezra D."/>
            <person name="Gonzalez J."/>
            <person name="Henrissat B."/>
            <person name="Kuo A."/>
            <person name="Liang C."/>
            <person name="Lipzen A."/>
            <person name="Lutzoni F."/>
            <person name="Magnuson J."/>
            <person name="Mondo S."/>
            <person name="Nolan M."/>
            <person name="Ohm R."/>
            <person name="Pangilinan J."/>
            <person name="Park H.-J."/>
            <person name="Ramirez L."/>
            <person name="Alfaro M."/>
            <person name="Sun H."/>
            <person name="Tritt A."/>
            <person name="Yoshinaga Y."/>
            <person name="Zwiers L.-H."/>
            <person name="Turgeon B."/>
            <person name="Goodwin S."/>
            <person name="Spatafora J."/>
            <person name="Crous P."/>
            <person name="Grigoriev I."/>
        </authorList>
    </citation>
    <scope>NUCLEOTIDE SEQUENCE</scope>
    <source>
        <strain evidence="10">CBS 123094</strain>
    </source>
</reference>
<feature type="transmembrane region" description="Helical" evidence="8">
    <location>
        <begin position="342"/>
        <end position="362"/>
    </location>
</feature>
<evidence type="ECO:0000313" key="11">
    <source>
        <dbReference type="Proteomes" id="UP000799779"/>
    </source>
</evidence>
<gene>
    <name evidence="10" type="ORF">P154DRAFT_554857</name>
</gene>
<feature type="transmembrane region" description="Helical" evidence="8">
    <location>
        <begin position="233"/>
        <end position="252"/>
    </location>
</feature>
<dbReference type="FunFam" id="1.20.1250.20:FF:000429">
    <property type="entry name" value="MFS drug efflux transporter, putative"/>
    <property type="match status" value="1"/>
</dbReference>
<evidence type="ECO:0000256" key="6">
    <source>
        <dbReference type="ARBA" id="ARBA00023136"/>
    </source>
</evidence>
<feature type="transmembrane region" description="Helical" evidence="8">
    <location>
        <begin position="35"/>
        <end position="61"/>
    </location>
</feature>
<keyword evidence="4 8" id="KW-0812">Transmembrane</keyword>
<dbReference type="PANTHER" id="PTHR23501">
    <property type="entry name" value="MAJOR FACILITATOR SUPERFAMILY"/>
    <property type="match status" value="1"/>
</dbReference>
<organism evidence="10 11">
    <name type="scientific">Amniculicola lignicola CBS 123094</name>
    <dbReference type="NCBI Taxonomy" id="1392246"/>
    <lineage>
        <taxon>Eukaryota</taxon>
        <taxon>Fungi</taxon>
        <taxon>Dikarya</taxon>
        <taxon>Ascomycota</taxon>
        <taxon>Pezizomycotina</taxon>
        <taxon>Dothideomycetes</taxon>
        <taxon>Pleosporomycetidae</taxon>
        <taxon>Pleosporales</taxon>
        <taxon>Amniculicolaceae</taxon>
        <taxon>Amniculicola</taxon>
    </lineage>
</organism>
<feature type="transmembrane region" description="Helical" evidence="8">
    <location>
        <begin position="192"/>
        <end position="212"/>
    </location>
</feature>
<evidence type="ECO:0000256" key="3">
    <source>
        <dbReference type="ARBA" id="ARBA00022448"/>
    </source>
</evidence>
<feature type="transmembrane region" description="Helical" evidence="8">
    <location>
        <begin position="103"/>
        <end position="122"/>
    </location>
</feature>
<evidence type="ECO:0000256" key="7">
    <source>
        <dbReference type="SAM" id="MobiDB-lite"/>
    </source>
</evidence>
<evidence type="ECO:0000256" key="5">
    <source>
        <dbReference type="ARBA" id="ARBA00022989"/>
    </source>
</evidence>
<keyword evidence="5 8" id="KW-1133">Transmembrane helix</keyword>
<dbReference type="Proteomes" id="UP000799779">
    <property type="component" value="Unassembled WGS sequence"/>
</dbReference>
<comment type="similarity">
    <text evidence="2">Belongs to the major facilitator superfamily. TCR/Tet family.</text>
</comment>
<evidence type="ECO:0000256" key="8">
    <source>
        <dbReference type="SAM" id="Phobius"/>
    </source>
</evidence>
<dbReference type="AlphaFoldDB" id="A0A6A5WBZ2"/>
<feature type="transmembrane region" description="Helical" evidence="8">
    <location>
        <begin position="264"/>
        <end position="287"/>
    </location>
</feature>
<evidence type="ECO:0000313" key="10">
    <source>
        <dbReference type="EMBL" id="KAF1999192.1"/>
    </source>
</evidence>
<proteinExistence type="inferred from homology"/>
<keyword evidence="3" id="KW-0813">Transport</keyword>